<dbReference type="Proteomes" id="UP000230779">
    <property type="component" value="Unassembled WGS sequence"/>
</dbReference>
<gene>
    <name evidence="1" type="ORF">COY66_03875</name>
</gene>
<dbReference type="AlphaFoldDB" id="A0A2M7RJC5"/>
<protein>
    <recommendedName>
        <fullName evidence="3">C_GCAxxG_C_C family protein</fullName>
    </recommendedName>
</protein>
<sequence>MEIASRAKDYYLGSKGYKHRGCSLAIAEAFNFYTPLYHSLRRGGLTGEYRCGAITTAELILGEIFGPVQSEENVDDRFMKIILYFRKCCRGKIFKGKIKSDICHNLVKGFKDFNSLSRFYFCGELVKKTAEALEETIEKFGGKLRNYEISKRNNPLAGTD</sequence>
<accession>A0A2M7RJC5</accession>
<evidence type="ECO:0000313" key="1">
    <source>
        <dbReference type="EMBL" id="PIY96561.1"/>
    </source>
</evidence>
<name>A0A2M7RJC5_9BACT</name>
<evidence type="ECO:0008006" key="3">
    <source>
        <dbReference type="Google" id="ProtNLM"/>
    </source>
</evidence>
<proteinExistence type="predicted"/>
<reference evidence="1 2" key="1">
    <citation type="submission" date="2017-09" db="EMBL/GenBank/DDBJ databases">
        <title>Depth-based differentiation of microbial function through sediment-hosted aquifers and enrichment of novel symbionts in the deep terrestrial subsurface.</title>
        <authorList>
            <person name="Probst A.J."/>
            <person name="Ladd B."/>
            <person name="Jarett J.K."/>
            <person name="Geller-Mcgrath D.E."/>
            <person name="Sieber C.M."/>
            <person name="Emerson J.B."/>
            <person name="Anantharaman K."/>
            <person name="Thomas B.C."/>
            <person name="Malmstrom R."/>
            <person name="Stieglmeier M."/>
            <person name="Klingl A."/>
            <person name="Woyke T."/>
            <person name="Ryan C.M."/>
            <person name="Banfield J.F."/>
        </authorList>
    </citation>
    <scope>NUCLEOTIDE SEQUENCE [LARGE SCALE GENOMIC DNA]</scope>
    <source>
        <strain evidence="1">CG_4_10_14_0_8_um_filter_42_10</strain>
    </source>
</reference>
<evidence type="ECO:0000313" key="2">
    <source>
        <dbReference type="Proteomes" id="UP000230779"/>
    </source>
</evidence>
<comment type="caution">
    <text evidence="1">The sequence shown here is derived from an EMBL/GenBank/DDBJ whole genome shotgun (WGS) entry which is preliminary data.</text>
</comment>
<organism evidence="1 2">
    <name type="scientific">Candidatus Kerfeldbacteria bacterium CG_4_10_14_0_8_um_filter_42_10</name>
    <dbReference type="NCBI Taxonomy" id="2014248"/>
    <lineage>
        <taxon>Bacteria</taxon>
        <taxon>Candidatus Kerfeldiibacteriota</taxon>
    </lineage>
</organism>
<dbReference type="EMBL" id="PFMD01000043">
    <property type="protein sequence ID" value="PIY96561.1"/>
    <property type="molecule type" value="Genomic_DNA"/>
</dbReference>